<proteinExistence type="predicted"/>
<dbReference type="AlphaFoldDB" id="A0A0M5ML95"/>
<name>A0A0M5ML95_9NOSO</name>
<dbReference type="RefSeq" id="WP_062294548.1">
    <property type="nucleotide sequence ID" value="NZ_CP012036.1"/>
</dbReference>
<sequence length="117" mass="13422">MKYTFDIVGVSPVLQFFNHQQQSMQKPQYVGVEYLGTHICTLDAFIATVEPVPAKWGWDLDQVVDTVVKFWVNHSESIQYWKARLSDAGQNNLVVARLADIRALQAEFETLLDKNSY</sequence>
<dbReference type="OrthoDB" id="560781at2"/>
<evidence type="ECO:0000313" key="1">
    <source>
        <dbReference type="EMBL" id="ALF54118.1"/>
    </source>
</evidence>
<dbReference type="Proteomes" id="UP000062645">
    <property type="component" value="Chromosome"/>
</dbReference>
<evidence type="ECO:0000313" key="2">
    <source>
        <dbReference type="Proteomes" id="UP000062645"/>
    </source>
</evidence>
<dbReference type="PATRIC" id="fig|224013.5.peg.4002"/>
<dbReference type="KEGG" id="npz:ACX27_16745"/>
<dbReference type="EMBL" id="CP012036">
    <property type="protein sequence ID" value="ALF54118.1"/>
    <property type="molecule type" value="Genomic_DNA"/>
</dbReference>
<keyword evidence="2" id="KW-1185">Reference proteome</keyword>
<reference evidence="1 2" key="2">
    <citation type="journal article" date="2016" name="Genome Announc.">
        <title>Draft Genome Sequence of the N2-Fixing Cyanobacterium Nostoc piscinale CENA21, Isolated from the Brazilian Amazon Floodplain.</title>
        <authorList>
            <person name="Leao T."/>
            <person name="Guimaraes P.I."/>
            <person name="de Melo A.G."/>
            <person name="Ramos R.T."/>
            <person name="Leao P.N."/>
            <person name="Silva A."/>
            <person name="Fiore M.F."/>
            <person name="Schneider M.P."/>
        </authorList>
    </citation>
    <scope>NUCLEOTIDE SEQUENCE [LARGE SCALE GENOMIC DNA]</scope>
    <source>
        <strain evidence="1 2">CENA21</strain>
    </source>
</reference>
<gene>
    <name evidence="1" type="ORF">ACX27_16745</name>
</gene>
<accession>A0A0M5ML95</accession>
<dbReference type="STRING" id="224013.ACX27_16745"/>
<protein>
    <submittedName>
        <fullName evidence="1">Uncharacterized protein</fullName>
    </submittedName>
</protein>
<reference evidence="2" key="1">
    <citation type="submission" date="2015-07" db="EMBL/GenBank/DDBJ databases">
        <title>Genome Of Nitrogen-Fixing Cyanobacterium Nostoc piscinale CENA21 From Solimoes/Amazon River Floodplain Sediments And Comparative Genomics To Uncover Biosynthetic Natural Products Potential.</title>
        <authorList>
            <person name="Leao T.F."/>
            <person name="Leao P.N."/>
            <person name="Guimaraes P.I."/>
            <person name="de Melo A.G.C."/>
            <person name="Ramos R.T.J."/>
            <person name="Silva A."/>
            <person name="Fiore M.F."/>
            <person name="Schneider M.P.C."/>
        </authorList>
    </citation>
    <scope>NUCLEOTIDE SEQUENCE [LARGE SCALE GENOMIC DNA]</scope>
    <source>
        <strain evidence="2">CENA21</strain>
    </source>
</reference>
<organism evidence="1 2">
    <name type="scientific">Nostoc piscinale CENA21</name>
    <dbReference type="NCBI Taxonomy" id="224013"/>
    <lineage>
        <taxon>Bacteria</taxon>
        <taxon>Bacillati</taxon>
        <taxon>Cyanobacteriota</taxon>
        <taxon>Cyanophyceae</taxon>
        <taxon>Nostocales</taxon>
        <taxon>Nostocaceae</taxon>
        <taxon>Nostoc</taxon>
    </lineage>
</organism>